<evidence type="ECO:0000256" key="5">
    <source>
        <dbReference type="ARBA" id="ARBA00023136"/>
    </source>
</evidence>
<accession>A0A8J3VMN0</accession>
<dbReference type="Proteomes" id="UP000642748">
    <property type="component" value="Unassembled WGS sequence"/>
</dbReference>
<dbReference type="GO" id="GO:0005886">
    <property type="term" value="C:plasma membrane"/>
    <property type="evidence" value="ECO:0007669"/>
    <property type="project" value="UniProtKB-SubCell"/>
</dbReference>
<keyword evidence="4 6" id="KW-1133">Transmembrane helix</keyword>
<dbReference type="PANTHER" id="PTHR35007:SF3">
    <property type="entry name" value="POSSIBLE CONSERVED ALANINE RICH MEMBRANE PROTEIN"/>
    <property type="match status" value="1"/>
</dbReference>
<keyword evidence="3 6" id="KW-0812">Transmembrane</keyword>
<feature type="domain" description="Type II secretion system protein GspF" evidence="7">
    <location>
        <begin position="38"/>
        <end position="158"/>
    </location>
</feature>
<dbReference type="PANTHER" id="PTHR35007">
    <property type="entry name" value="INTEGRAL MEMBRANE PROTEIN-RELATED"/>
    <property type="match status" value="1"/>
</dbReference>
<evidence type="ECO:0000256" key="4">
    <source>
        <dbReference type="ARBA" id="ARBA00022989"/>
    </source>
</evidence>
<dbReference type="Pfam" id="PF00482">
    <property type="entry name" value="T2SSF"/>
    <property type="match status" value="1"/>
</dbReference>
<keyword evidence="5 6" id="KW-0472">Membrane</keyword>
<evidence type="ECO:0000313" key="8">
    <source>
        <dbReference type="EMBL" id="GIH12414.1"/>
    </source>
</evidence>
<evidence type="ECO:0000313" key="9">
    <source>
        <dbReference type="Proteomes" id="UP000642748"/>
    </source>
</evidence>
<organism evidence="8 9">
    <name type="scientific">Rugosimonospora africana</name>
    <dbReference type="NCBI Taxonomy" id="556532"/>
    <lineage>
        <taxon>Bacteria</taxon>
        <taxon>Bacillati</taxon>
        <taxon>Actinomycetota</taxon>
        <taxon>Actinomycetes</taxon>
        <taxon>Micromonosporales</taxon>
        <taxon>Micromonosporaceae</taxon>
        <taxon>Rugosimonospora</taxon>
    </lineage>
</organism>
<keyword evidence="2" id="KW-1003">Cell membrane</keyword>
<evidence type="ECO:0000256" key="3">
    <source>
        <dbReference type="ARBA" id="ARBA00022692"/>
    </source>
</evidence>
<dbReference type="Gene3D" id="1.20.81.30">
    <property type="entry name" value="Type II secretion system (T2SS), domain F"/>
    <property type="match status" value="1"/>
</dbReference>
<protein>
    <recommendedName>
        <fullName evidence="7">Type II secretion system protein GspF domain-containing protein</fullName>
    </recommendedName>
</protein>
<gene>
    <name evidence="8" type="ORF">Raf01_05860</name>
</gene>
<dbReference type="EMBL" id="BONZ01000006">
    <property type="protein sequence ID" value="GIH12414.1"/>
    <property type="molecule type" value="Genomic_DNA"/>
</dbReference>
<dbReference type="AlphaFoldDB" id="A0A8J3VMN0"/>
<proteinExistence type="predicted"/>
<evidence type="ECO:0000259" key="7">
    <source>
        <dbReference type="Pfam" id="PF00482"/>
    </source>
</evidence>
<keyword evidence="9" id="KW-1185">Reference proteome</keyword>
<reference evidence="8" key="1">
    <citation type="submission" date="2021-01" db="EMBL/GenBank/DDBJ databases">
        <title>Whole genome shotgun sequence of Rugosimonospora africana NBRC 104875.</title>
        <authorList>
            <person name="Komaki H."/>
            <person name="Tamura T."/>
        </authorList>
    </citation>
    <scope>NUCLEOTIDE SEQUENCE</scope>
    <source>
        <strain evidence="8">NBRC 104875</strain>
    </source>
</reference>
<feature type="transmembrane region" description="Helical" evidence="6">
    <location>
        <begin position="151"/>
        <end position="172"/>
    </location>
</feature>
<dbReference type="InterPro" id="IPR042094">
    <property type="entry name" value="T2SS_GspF_sf"/>
</dbReference>
<evidence type="ECO:0000256" key="1">
    <source>
        <dbReference type="ARBA" id="ARBA00004651"/>
    </source>
</evidence>
<name>A0A8J3VMN0_9ACTN</name>
<evidence type="ECO:0000256" key="6">
    <source>
        <dbReference type="SAM" id="Phobius"/>
    </source>
</evidence>
<comment type="subcellular location">
    <subcellularLocation>
        <location evidence="1">Cell membrane</location>
        <topology evidence="1">Multi-pass membrane protein</topology>
    </subcellularLocation>
</comment>
<sequence>MVVGAAVSVAADRYLRRMEPAWRRAERLRAEADLPFAADLLAAALRAGLPTGRAVAVVADAVDGPVGQRLARVGRSLGLGLAPAQAWTSMADLPGGGRMAAAAVRSADSGSALAAAFVRLADDQRAHRVTDAEAAGHRAGVLVVLPLGLCFLPAFVFAGIVPVIVAVLGGVLRS</sequence>
<comment type="caution">
    <text evidence="8">The sequence shown here is derived from an EMBL/GenBank/DDBJ whole genome shotgun (WGS) entry which is preliminary data.</text>
</comment>
<dbReference type="InterPro" id="IPR018076">
    <property type="entry name" value="T2SS_GspF_dom"/>
</dbReference>
<evidence type="ECO:0000256" key="2">
    <source>
        <dbReference type="ARBA" id="ARBA00022475"/>
    </source>
</evidence>